<evidence type="ECO:0000256" key="6">
    <source>
        <dbReference type="ARBA" id="ARBA00060850"/>
    </source>
</evidence>
<evidence type="ECO:0000256" key="3">
    <source>
        <dbReference type="ARBA" id="ARBA00023125"/>
    </source>
</evidence>
<proteinExistence type="inferred from homology"/>
<comment type="caution">
    <text evidence="8">The sequence shown here is derived from an EMBL/GenBank/DDBJ whole genome shotgun (WGS) entry which is preliminary data.</text>
</comment>
<dbReference type="GO" id="GO:0042542">
    <property type="term" value="P:response to hydrogen peroxide"/>
    <property type="evidence" value="ECO:0007669"/>
    <property type="project" value="UniProtKB-ARBA"/>
</dbReference>
<keyword evidence="2" id="KW-0805">Transcription regulation</keyword>
<feature type="domain" description="WRKY" evidence="7">
    <location>
        <begin position="121"/>
        <end position="189"/>
    </location>
</feature>
<dbReference type="SUPFAM" id="SSF118290">
    <property type="entry name" value="WRKY DNA-binding domain"/>
    <property type="match status" value="1"/>
</dbReference>
<dbReference type="GO" id="GO:0010150">
    <property type="term" value="P:leaf senescence"/>
    <property type="evidence" value="ECO:0007669"/>
    <property type="project" value="UniProtKB-ARBA"/>
</dbReference>
<dbReference type="GO" id="GO:0010193">
    <property type="term" value="P:response to ozone"/>
    <property type="evidence" value="ECO:0007669"/>
    <property type="project" value="UniProtKB-ARBA"/>
</dbReference>
<dbReference type="Proteomes" id="UP001632038">
    <property type="component" value="Unassembled WGS sequence"/>
</dbReference>
<dbReference type="PANTHER" id="PTHR32096:SF133">
    <property type="entry name" value="WRKY TRANSCRIPTION FACTOR 41-RELATED"/>
    <property type="match status" value="1"/>
</dbReference>
<dbReference type="InterPro" id="IPR044810">
    <property type="entry name" value="WRKY_plant"/>
</dbReference>
<keyword evidence="5" id="KW-0539">Nucleus</keyword>
<evidence type="ECO:0000313" key="8">
    <source>
        <dbReference type="EMBL" id="KAL3653608.1"/>
    </source>
</evidence>
<dbReference type="SMART" id="SM00774">
    <property type="entry name" value="WRKY"/>
    <property type="match status" value="1"/>
</dbReference>
<dbReference type="PROSITE" id="PS50811">
    <property type="entry name" value="WRKY"/>
    <property type="match status" value="1"/>
</dbReference>
<sequence length="336" mass="37863">MDNLFSNSELENLIREISQGREMTTQLQNHLNVSSSSSRDKCDYLLHKILYSYDQALSIIRNNRRASDETLTPSILMATNQDSPQSLVSDESDQDFKDLASKKRKAVAKWTKKVKVSPERGIEGQLDDGFYWRKYGQKDILGAKHPRGYYRCSHRHAQGCLATKQVQKSDEDPITYEITYRRKHTCNTRVGQTNVNNPPISLPGPQNIDPTPLPQNSQEPSFNIQTSLGFVTQDLGSHTENPFINPEINNIFSDCEDILGNYSFNILSPSTFGSNIFPNPTHVTNYDCFDNLESQLSPFVAGISSTTTPPTVSTHSSFGFSEFGSGFSFNNQGYFW</sequence>
<accession>A0ABD3EGQ6</accession>
<keyword evidence="4" id="KW-0804">Transcription</keyword>
<comment type="similarity">
    <text evidence="6">Belongs to the WRKY group III family.</text>
</comment>
<dbReference type="InterPro" id="IPR003657">
    <property type="entry name" value="WRKY_dom"/>
</dbReference>
<dbReference type="FunFam" id="2.20.25.80:FF:000009">
    <property type="entry name" value="WRKY transcription factor 53"/>
    <property type="match status" value="1"/>
</dbReference>
<name>A0ABD3EGQ6_9LAMI</name>
<dbReference type="Gene3D" id="2.20.25.80">
    <property type="entry name" value="WRKY domain"/>
    <property type="match status" value="1"/>
</dbReference>
<dbReference type="Pfam" id="PF03106">
    <property type="entry name" value="WRKY"/>
    <property type="match status" value="1"/>
</dbReference>
<dbReference type="GO" id="GO:0005634">
    <property type="term" value="C:nucleus"/>
    <property type="evidence" value="ECO:0007669"/>
    <property type="project" value="UniProtKB-SubCell"/>
</dbReference>
<dbReference type="GO" id="GO:0003677">
    <property type="term" value="F:DNA binding"/>
    <property type="evidence" value="ECO:0007669"/>
    <property type="project" value="UniProtKB-KW"/>
</dbReference>
<organism evidence="8 9">
    <name type="scientific">Castilleja foliolosa</name>
    <dbReference type="NCBI Taxonomy" id="1961234"/>
    <lineage>
        <taxon>Eukaryota</taxon>
        <taxon>Viridiplantae</taxon>
        <taxon>Streptophyta</taxon>
        <taxon>Embryophyta</taxon>
        <taxon>Tracheophyta</taxon>
        <taxon>Spermatophyta</taxon>
        <taxon>Magnoliopsida</taxon>
        <taxon>eudicotyledons</taxon>
        <taxon>Gunneridae</taxon>
        <taxon>Pentapetalae</taxon>
        <taxon>asterids</taxon>
        <taxon>lamiids</taxon>
        <taxon>Lamiales</taxon>
        <taxon>Orobanchaceae</taxon>
        <taxon>Pedicularideae</taxon>
        <taxon>Castillejinae</taxon>
        <taxon>Castilleja</taxon>
    </lineage>
</organism>
<keyword evidence="3" id="KW-0238">DNA-binding</keyword>
<keyword evidence="9" id="KW-1185">Reference proteome</keyword>
<gene>
    <name evidence="8" type="primary">WRKY30_1</name>
    <name evidence="8" type="ORF">CASFOL_003289</name>
</gene>
<evidence type="ECO:0000256" key="1">
    <source>
        <dbReference type="ARBA" id="ARBA00004123"/>
    </source>
</evidence>
<evidence type="ECO:0000256" key="4">
    <source>
        <dbReference type="ARBA" id="ARBA00023163"/>
    </source>
</evidence>
<dbReference type="GO" id="GO:0009751">
    <property type="term" value="P:response to salicylic acid"/>
    <property type="evidence" value="ECO:0007669"/>
    <property type="project" value="UniProtKB-ARBA"/>
</dbReference>
<dbReference type="AlphaFoldDB" id="A0ABD3EGQ6"/>
<evidence type="ECO:0000256" key="2">
    <source>
        <dbReference type="ARBA" id="ARBA00023015"/>
    </source>
</evidence>
<dbReference type="InterPro" id="IPR036576">
    <property type="entry name" value="WRKY_dom_sf"/>
</dbReference>
<evidence type="ECO:0000259" key="7">
    <source>
        <dbReference type="PROSITE" id="PS50811"/>
    </source>
</evidence>
<evidence type="ECO:0000313" key="9">
    <source>
        <dbReference type="Proteomes" id="UP001632038"/>
    </source>
</evidence>
<reference evidence="9" key="1">
    <citation type="journal article" date="2024" name="IScience">
        <title>Strigolactones Initiate the Formation of Haustorium-like Structures in Castilleja.</title>
        <authorList>
            <person name="Buerger M."/>
            <person name="Peterson D."/>
            <person name="Chory J."/>
        </authorList>
    </citation>
    <scope>NUCLEOTIDE SEQUENCE [LARGE SCALE GENOMIC DNA]</scope>
</reference>
<comment type="subcellular location">
    <subcellularLocation>
        <location evidence="1">Nucleus</location>
    </subcellularLocation>
</comment>
<dbReference type="EMBL" id="JAVIJP010000005">
    <property type="protein sequence ID" value="KAL3653608.1"/>
    <property type="molecule type" value="Genomic_DNA"/>
</dbReference>
<protein>
    <submittedName>
        <fullName evidence="8">WRKY Transcription Factor</fullName>
    </submittedName>
</protein>
<evidence type="ECO:0000256" key="5">
    <source>
        <dbReference type="ARBA" id="ARBA00023242"/>
    </source>
</evidence>
<dbReference type="PANTHER" id="PTHR32096">
    <property type="entry name" value="WRKY TRANSCRIPTION FACTOR 30-RELATED-RELATED"/>
    <property type="match status" value="1"/>
</dbReference>